<evidence type="ECO:0000313" key="1">
    <source>
        <dbReference type="EMBL" id="RBP50746.1"/>
    </source>
</evidence>
<keyword evidence="2" id="KW-1185">Reference proteome</keyword>
<name>A0A395JIY6_9GAMM</name>
<sequence>MPVPISLSLMSTVKSDKVDSINVDGAAQLLNQLKIKGFSLAEEALQNLREEGLE</sequence>
<dbReference type="AlphaFoldDB" id="A0A395JIY6"/>
<gene>
    <name evidence="1" type="ORF">DFR28_102158</name>
</gene>
<comment type="caution">
    <text evidence="1">The sequence shown here is derived from an EMBL/GenBank/DDBJ whole genome shotgun (WGS) entry which is preliminary data.</text>
</comment>
<organism evidence="1 2">
    <name type="scientific">Arenicella xantha</name>
    <dbReference type="NCBI Taxonomy" id="644221"/>
    <lineage>
        <taxon>Bacteria</taxon>
        <taxon>Pseudomonadati</taxon>
        <taxon>Pseudomonadota</taxon>
        <taxon>Gammaproteobacteria</taxon>
        <taxon>Arenicellales</taxon>
        <taxon>Arenicellaceae</taxon>
        <taxon>Arenicella</taxon>
    </lineage>
</organism>
<evidence type="ECO:0000313" key="2">
    <source>
        <dbReference type="Proteomes" id="UP000253083"/>
    </source>
</evidence>
<dbReference type="Proteomes" id="UP000253083">
    <property type="component" value="Unassembled WGS sequence"/>
</dbReference>
<protein>
    <submittedName>
        <fullName evidence="1">Uncharacterized protein</fullName>
    </submittedName>
</protein>
<accession>A0A395JIY6</accession>
<dbReference type="EMBL" id="QNRT01000002">
    <property type="protein sequence ID" value="RBP50746.1"/>
    <property type="molecule type" value="Genomic_DNA"/>
</dbReference>
<proteinExistence type="predicted"/>
<dbReference type="InParanoid" id="A0A395JIY6"/>
<reference evidence="1 2" key="1">
    <citation type="submission" date="2018-06" db="EMBL/GenBank/DDBJ databases">
        <title>Genomic Encyclopedia of Type Strains, Phase IV (KMG-IV): sequencing the most valuable type-strain genomes for metagenomic binning, comparative biology and taxonomic classification.</title>
        <authorList>
            <person name="Goeker M."/>
        </authorList>
    </citation>
    <scope>NUCLEOTIDE SEQUENCE [LARGE SCALE GENOMIC DNA]</scope>
    <source>
        <strain evidence="1 2">DSM 24032</strain>
    </source>
</reference>